<evidence type="ECO:0000313" key="1">
    <source>
        <dbReference type="EMBL" id="KAK9422723.1"/>
    </source>
</evidence>
<accession>A0ABR2V756</accession>
<reference evidence="1 2" key="1">
    <citation type="journal article" date="2024" name="J. Plant Pathol.">
        <title>Sequence and assembly of the genome of Seiridium unicorne, isolate CBS 538.82, causal agent of cypress canker disease.</title>
        <authorList>
            <person name="Scali E."/>
            <person name="Rocca G.D."/>
            <person name="Danti R."/>
            <person name="Garbelotto M."/>
            <person name="Barberini S."/>
            <person name="Baroncelli R."/>
            <person name="Emiliani G."/>
        </authorList>
    </citation>
    <scope>NUCLEOTIDE SEQUENCE [LARGE SCALE GENOMIC DNA]</scope>
    <source>
        <strain evidence="1 2">BM-138-508</strain>
    </source>
</reference>
<proteinExistence type="predicted"/>
<organism evidence="1 2">
    <name type="scientific">Seiridium unicorne</name>
    <dbReference type="NCBI Taxonomy" id="138068"/>
    <lineage>
        <taxon>Eukaryota</taxon>
        <taxon>Fungi</taxon>
        <taxon>Dikarya</taxon>
        <taxon>Ascomycota</taxon>
        <taxon>Pezizomycotina</taxon>
        <taxon>Sordariomycetes</taxon>
        <taxon>Xylariomycetidae</taxon>
        <taxon>Amphisphaeriales</taxon>
        <taxon>Sporocadaceae</taxon>
        <taxon>Seiridium</taxon>
    </lineage>
</organism>
<evidence type="ECO:0000313" key="2">
    <source>
        <dbReference type="Proteomes" id="UP001408356"/>
    </source>
</evidence>
<keyword evidence="2" id="KW-1185">Reference proteome</keyword>
<comment type="caution">
    <text evidence="1">The sequence shown here is derived from an EMBL/GenBank/DDBJ whole genome shotgun (WGS) entry which is preliminary data.</text>
</comment>
<dbReference type="EMBL" id="JARVKF010000112">
    <property type="protein sequence ID" value="KAK9422723.1"/>
    <property type="molecule type" value="Genomic_DNA"/>
</dbReference>
<gene>
    <name evidence="1" type="ORF">SUNI508_00586</name>
</gene>
<protein>
    <submittedName>
        <fullName evidence="1">Uncharacterized protein</fullName>
    </submittedName>
</protein>
<dbReference type="Proteomes" id="UP001408356">
    <property type="component" value="Unassembled WGS sequence"/>
</dbReference>
<sequence length="134" mass="14968">MDTTGDDSSAEIQDSTETLKIMQDTAQDMGLVREAIPGRPVGYYRGLGAFFVAMTMSLDAPAPGDVTQESSAWYLEGEPQCVILEWIHPGEQPTIYGGNILDPNSRLERLLTATHKRSHSIIRLDPQRKEIRYM</sequence>
<name>A0ABR2V756_9PEZI</name>